<dbReference type="EMBL" id="LAZR01003951">
    <property type="protein sequence ID" value="KKN13169.1"/>
    <property type="molecule type" value="Genomic_DNA"/>
</dbReference>
<sequence length="65" mass="7640">MENTKKPVLTKAEALERGPEVCVDCNGKVEYWDETEEEVIFECVKCKRKYTIPLDPNKLAFYFSY</sequence>
<evidence type="ECO:0000313" key="1">
    <source>
        <dbReference type="EMBL" id="KKN13169.1"/>
    </source>
</evidence>
<name>A0A0F9N5A1_9ZZZZ</name>
<accession>A0A0F9N5A1</accession>
<proteinExistence type="predicted"/>
<organism evidence="1">
    <name type="scientific">marine sediment metagenome</name>
    <dbReference type="NCBI Taxonomy" id="412755"/>
    <lineage>
        <taxon>unclassified sequences</taxon>
        <taxon>metagenomes</taxon>
        <taxon>ecological metagenomes</taxon>
    </lineage>
</organism>
<reference evidence="1" key="1">
    <citation type="journal article" date="2015" name="Nature">
        <title>Complex archaea that bridge the gap between prokaryotes and eukaryotes.</title>
        <authorList>
            <person name="Spang A."/>
            <person name="Saw J.H."/>
            <person name="Jorgensen S.L."/>
            <person name="Zaremba-Niedzwiedzka K."/>
            <person name="Martijn J."/>
            <person name="Lind A.E."/>
            <person name="van Eijk R."/>
            <person name="Schleper C."/>
            <person name="Guy L."/>
            <person name="Ettema T.J."/>
        </authorList>
    </citation>
    <scope>NUCLEOTIDE SEQUENCE</scope>
</reference>
<protein>
    <submittedName>
        <fullName evidence="1">Uncharacterized protein</fullName>
    </submittedName>
</protein>
<dbReference type="AlphaFoldDB" id="A0A0F9N5A1"/>
<gene>
    <name evidence="1" type="ORF">LCGC14_1008970</name>
</gene>
<comment type="caution">
    <text evidence="1">The sequence shown here is derived from an EMBL/GenBank/DDBJ whole genome shotgun (WGS) entry which is preliminary data.</text>
</comment>